<evidence type="ECO:0000313" key="1">
    <source>
        <dbReference type="EMBL" id="NHN33454.1"/>
    </source>
</evidence>
<evidence type="ECO:0000313" key="2">
    <source>
        <dbReference type="Proteomes" id="UP001165962"/>
    </source>
</evidence>
<proteinExistence type="predicted"/>
<protein>
    <submittedName>
        <fullName evidence="1">Uncharacterized protein</fullName>
    </submittedName>
</protein>
<name>A0ABX0JDX0_9BACL</name>
<keyword evidence="2" id="KW-1185">Reference proteome</keyword>
<reference evidence="1" key="1">
    <citation type="submission" date="2020-03" db="EMBL/GenBank/DDBJ databases">
        <title>Draft sequencing of Paenibacilllus sp. S3N08.</title>
        <authorList>
            <person name="Kim D.-U."/>
        </authorList>
    </citation>
    <scope>NUCLEOTIDE SEQUENCE</scope>
    <source>
        <strain evidence="1">S3N08</strain>
    </source>
</reference>
<sequence>MNGVRLKLDYSERQEFIELNEIEVFMNKLPIRERVYIMNEHLRLSAQAKPCPTSIGECRQAISIEGGSGWRFAMKSVF</sequence>
<organism evidence="1 2">
    <name type="scientific">Paenibacillus agricola</name>
    <dbReference type="NCBI Taxonomy" id="2716264"/>
    <lineage>
        <taxon>Bacteria</taxon>
        <taxon>Bacillati</taxon>
        <taxon>Bacillota</taxon>
        <taxon>Bacilli</taxon>
        <taxon>Bacillales</taxon>
        <taxon>Paenibacillaceae</taxon>
        <taxon>Paenibacillus</taxon>
    </lineage>
</organism>
<dbReference type="Proteomes" id="UP001165962">
    <property type="component" value="Unassembled WGS sequence"/>
</dbReference>
<comment type="caution">
    <text evidence="1">The sequence shown here is derived from an EMBL/GenBank/DDBJ whole genome shotgun (WGS) entry which is preliminary data.</text>
</comment>
<accession>A0ABX0JDX0</accession>
<dbReference type="EMBL" id="JAAOIW010000012">
    <property type="protein sequence ID" value="NHN33454.1"/>
    <property type="molecule type" value="Genomic_DNA"/>
</dbReference>
<gene>
    <name evidence="1" type="ORF">G9U52_26935</name>
</gene>